<evidence type="ECO:0000256" key="8">
    <source>
        <dbReference type="ARBA" id="ARBA00023004"/>
    </source>
</evidence>
<evidence type="ECO:0000256" key="2">
    <source>
        <dbReference type="ARBA" id="ARBA00009810"/>
    </source>
</evidence>
<keyword evidence="4 14" id="KW-1134">Transmembrane beta strand</keyword>
<proteinExistence type="inferred from homology"/>
<evidence type="ECO:0000256" key="11">
    <source>
        <dbReference type="ARBA" id="ARBA00023136"/>
    </source>
</evidence>
<dbReference type="KEGG" id="slut:H9L13_03905"/>
<evidence type="ECO:0000256" key="3">
    <source>
        <dbReference type="ARBA" id="ARBA00022448"/>
    </source>
</evidence>
<comment type="similarity">
    <text evidence="2 14 15">Belongs to the TonB-dependent receptor family.</text>
</comment>
<evidence type="ECO:0000256" key="13">
    <source>
        <dbReference type="ARBA" id="ARBA00023237"/>
    </source>
</evidence>
<dbReference type="InterPro" id="IPR012910">
    <property type="entry name" value="Plug_dom"/>
</dbReference>
<dbReference type="NCBIfam" id="TIGR01783">
    <property type="entry name" value="TonB-siderophor"/>
    <property type="match status" value="1"/>
</dbReference>
<evidence type="ECO:0000256" key="5">
    <source>
        <dbReference type="ARBA" id="ARBA00022496"/>
    </source>
</evidence>
<dbReference type="Gene3D" id="2.40.170.20">
    <property type="entry name" value="TonB-dependent receptor, beta-barrel domain"/>
    <property type="match status" value="1"/>
</dbReference>
<accession>A0A7G9SJN0</accession>
<evidence type="ECO:0000256" key="14">
    <source>
        <dbReference type="PROSITE-ProRule" id="PRU01360"/>
    </source>
</evidence>
<evidence type="ECO:0000313" key="20">
    <source>
        <dbReference type="Proteomes" id="UP000515971"/>
    </source>
</evidence>
<dbReference type="InterPro" id="IPR037066">
    <property type="entry name" value="Plug_dom_sf"/>
</dbReference>
<evidence type="ECO:0000313" key="19">
    <source>
        <dbReference type="EMBL" id="QNN68055.1"/>
    </source>
</evidence>
<evidence type="ECO:0000256" key="15">
    <source>
        <dbReference type="RuleBase" id="RU003357"/>
    </source>
</evidence>
<dbReference type="CDD" id="cd01347">
    <property type="entry name" value="ligand_gated_channel"/>
    <property type="match status" value="1"/>
</dbReference>
<name>A0A7G9SJN0_9SPHN</name>
<keyword evidence="12 19" id="KW-0675">Receptor</keyword>
<feature type="signal peptide" evidence="16">
    <location>
        <begin position="1"/>
        <end position="22"/>
    </location>
</feature>
<keyword evidence="8" id="KW-0408">Iron</keyword>
<evidence type="ECO:0000259" key="17">
    <source>
        <dbReference type="Pfam" id="PF00593"/>
    </source>
</evidence>
<dbReference type="AlphaFoldDB" id="A0A7G9SJN0"/>
<keyword evidence="9" id="KW-0406">Ion transport</keyword>
<dbReference type="GO" id="GO:0015344">
    <property type="term" value="F:siderophore uptake transmembrane transporter activity"/>
    <property type="evidence" value="ECO:0007669"/>
    <property type="project" value="TreeGrafter"/>
</dbReference>
<evidence type="ECO:0000256" key="6">
    <source>
        <dbReference type="ARBA" id="ARBA00022692"/>
    </source>
</evidence>
<dbReference type="InterPro" id="IPR036942">
    <property type="entry name" value="Beta-barrel_TonB_sf"/>
</dbReference>
<dbReference type="InterPro" id="IPR039426">
    <property type="entry name" value="TonB-dep_rcpt-like"/>
</dbReference>
<dbReference type="Pfam" id="PF07715">
    <property type="entry name" value="Plug"/>
    <property type="match status" value="1"/>
</dbReference>
<dbReference type="SUPFAM" id="SSF56935">
    <property type="entry name" value="Porins"/>
    <property type="match status" value="1"/>
</dbReference>
<keyword evidence="13 14" id="KW-0998">Cell outer membrane</keyword>
<dbReference type="GO" id="GO:0015891">
    <property type="term" value="P:siderophore transport"/>
    <property type="evidence" value="ECO:0007669"/>
    <property type="project" value="InterPro"/>
</dbReference>
<gene>
    <name evidence="19" type="ORF">H9L13_03905</name>
</gene>
<feature type="domain" description="TonB-dependent receptor-like beta-barrel" evidence="17">
    <location>
        <begin position="226"/>
        <end position="666"/>
    </location>
</feature>
<dbReference type="Pfam" id="PF00593">
    <property type="entry name" value="TonB_dep_Rec_b-barrel"/>
    <property type="match status" value="1"/>
</dbReference>
<dbReference type="InterPro" id="IPR000531">
    <property type="entry name" value="Beta-barrel_TonB"/>
</dbReference>
<evidence type="ECO:0000256" key="10">
    <source>
        <dbReference type="ARBA" id="ARBA00023077"/>
    </source>
</evidence>
<feature type="chain" id="PRO_5028854508" evidence="16">
    <location>
        <begin position="23"/>
        <end position="697"/>
    </location>
</feature>
<dbReference type="PANTHER" id="PTHR32552:SF68">
    <property type="entry name" value="FERRICHROME OUTER MEMBRANE TRANSPORTER_PHAGE RECEPTOR"/>
    <property type="match status" value="1"/>
</dbReference>
<evidence type="ECO:0000259" key="18">
    <source>
        <dbReference type="Pfam" id="PF07715"/>
    </source>
</evidence>
<keyword evidence="5" id="KW-0410">Iron transport</keyword>
<dbReference type="RefSeq" id="WP_187539212.1">
    <property type="nucleotide sequence ID" value="NZ_BAABJT010000001.1"/>
</dbReference>
<dbReference type="GO" id="GO:0009279">
    <property type="term" value="C:cell outer membrane"/>
    <property type="evidence" value="ECO:0007669"/>
    <property type="project" value="UniProtKB-SubCell"/>
</dbReference>
<dbReference type="EMBL" id="CP060718">
    <property type="protein sequence ID" value="QNN68055.1"/>
    <property type="molecule type" value="Genomic_DNA"/>
</dbReference>
<sequence length="697" mass="76655">MTRSTWLATVAVIAFSVSPARAADAADDAAQGEIIVTGERGEYGVRSTSTATKTNTDVRNIPQALTVISESQIEDQGLRSIAELLTFVPGATAGTGEANRDQITLRGNNTTADFFIDGVRDDVQYFRDFYNVDRVEVLKGPNAMIFGRGGGGGIVNRVGKRSTLNAYREGLVSSDSFGGVRVTADVDQPLSGNAGVRINALYENGDSFRRHVDLERYGLNPTAGIQVGPATRIDIGYEYFHDRRTTDRGLPSLAGEPLEGRDKSFFGDPDDSFAKADVNIAHFRAEHEFRRGVMLRNITHYGHYDKFYQNIYPNSAVTNGEVVLGAYNSRNDRRNLFSQTDLIWEGKLGSIDHTFLAGFELGRQKSRNHRVSGAIQGLPGNRVSIDDPTVDVDVIYASTPSDANNRTRASVAAIYVQEQLRPTDWLEIVAGLRFDRFKLEVDDLRAGSSDYDRTDNLWSPRLGLVLKPTERMSVYGSFSRSYLPQSGDQFSGLTSASAQLKPERFDNLEIGGKWEPIEGLLATAAVYQLDRTNSQSPNPDPSLPPLLTGEQRSRGIELGLERSITDRWQVSAGYALQKAEIRERTSACNPAVAQCEVPLVPRHSFSLWNRYDFNSRVGAGLGVIARSKSYASISNNVRLPGYARVDAAVFYKLPNGMEAQLNLENVFGADYFPTAHNDNNIAPGAPRTLKGTVGYRF</sequence>
<dbReference type="PROSITE" id="PS52016">
    <property type="entry name" value="TONB_DEPENDENT_REC_3"/>
    <property type="match status" value="1"/>
</dbReference>
<keyword evidence="20" id="KW-1185">Reference proteome</keyword>
<dbReference type="Proteomes" id="UP000515971">
    <property type="component" value="Chromosome"/>
</dbReference>
<keyword evidence="6 14" id="KW-0812">Transmembrane</keyword>
<evidence type="ECO:0000256" key="7">
    <source>
        <dbReference type="ARBA" id="ARBA00022729"/>
    </source>
</evidence>
<evidence type="ECO:0000256" key="9">
    <source>
        <dbReference type="ARBA" id="ARBA00023065"/>
    </source>
</evidence>
<evidence type="ECO:0000256" key="12">
    <source>
        <dbReference type="ARBA" id="ARBA00023170"/>
    </source>
</evidence>
<evidence type="ECO:0000256" key="16">
    <source>
        <dbReference type="SAM" id="SignalP"/>
    </source>
</evidence>
<keyword evidence="10 15" id="KW-0798">TonB box</keyword>
<keyword evidence="7 16" id="KW-0732">Signal</keyword>
<keyword evidence="3 14" id="KW-0813">Transport</keyword>
<comment type="subcellular location">
    <subcellularLocation>
        <location evidence="1 14">Cell outer membrane</location>
        <topology evidence="1 14">Multi-pass membrane protein</topology>
    </subcellularLocation>
</comment>
<feature type="domain" description="TonB-dependent receptor plug" evidence="18">
    <location>
        <begin position="58"/>
        <end position="154"/>
    </location>
</feature>
<dbReference type="Gene3D" id="2.170.130.10">
    <property type="entry name" value="TonB-dependent receptor, plug domain"/>
    <property type="match status" value="1"/>
</dbReference>
<dbReference type="GO" id="GO:0038023">
    <property type="term" value="F:signaling receptor activity"/>
    <property type="evidence" value="ECO:0007669"/>
    <property type="project" value="InterPro"/>
</dbReference>
<keyword evidence="11 14" id="KW-0472">Membrane</keyword>
<protein>
    <submittedName>
        <fullName evidence="19">TonB-dependent siderophore receptor</fullName>
    </submittedName>
</protein>
<evidence type="ECO:0000256" key="1">
    <source>
        <dbReference type="ARBA" id="ARBA00004571"/>
    </source>
</evidence>
<reference evidence="19 20" key="1">
    <citation type="submission" date="2020-08" db="EMBL/GenBank/DDBJ databases">
        <title>Genome sequence of Sphingomonas lutea KCTC 23642T.</title>
        <authorList>
            <person name="Hyun D.-W."/>
            <person name="Bae J.-W."/>
        </authorList>
    </citation>
    <scope>NUCLEOTIDE SEQUENCE [LARGE SCALE GENOMIC DNA]</scope>
    <source>
        <strain evidence="19 20">KCTC 23642</strain>
    </source>
</reference>
<dbReference type="PANTHER" id="PTHR32552">
    <property type="entry name" value="FERRICHROME IRON RECEPTOR-RELATED"/>
    <property type="match status" value="1"/>
</dbReference>
<organism evidence="19 20">
    <name type="scientific">Sphingomonas lutea</name>
    <dbReference type="NCBI Taxonomy" id="1045317"/>
    <lineage>
        <taxon>Bacteria</taxon>
        <taxon>Pseudomonadati</taxon>
        <taxon>Pseudomonadota</taxon>
        <taxon>Alphaproteobacteria</taxon>
        <taxon>Sphingomonadales</taxon>
        <taxon>Sphingomonadaceae</taxon>
        <taxon>Sphingomonas</taxon>
    </lineage>
</organism>
<evidence type="ECO:0000256" key="4">
    <source>
        <dbReference type="ARBA" id="ARBA00022452"/>
    </source>
</evidence>
<dbReference type="InterPro" id="IPR010105">
    <property type="entry name" value="TonB_sidphr_rcpt"/>
</dbReference>